<dbReference type="GO" id="GO:0006950">
    <property type="term" value="P:response to stress"/>
    <property type="evidence" value="ECO:0007669"/>
    <property type="project" value="UniProtKB-ARBA"/>
</dbReference>
<dbReference type="Pfam" id="PF10263">
    <property type="entry name" value="SprT-like"/>
    <property type="match status" value="1"/>
</dbReference>
<reference evidence="2 3" key="1">
    <citation type="journal article" date="2020" name="Microb. Ecol.">
        <title>Ecogenomics of the Marine Benthic Filamentous Cyanobacterium Adonisia.</title>
        <authorList>
            <person name="Walter J.M."/>
            <person name="Coutinho F.H."/>
            <person name="Leomil L."/>
            <person name="Hargreaves P.I."/>
            <person name="Campeao M.E."/>
            <person name="Vieira V.V."/>
            <person name="Silva B.S."/>
            <person name="Fistarol G.O."/>
            <person name="Salomon P.S."/>
            <person name="Sawabe T."/>
            <person name="Mino S."/>
            <person name="Hosokawa M."/>
            <person name="Miyashita H."/>
            <person name="Maruyama F."/>
            <person name="van Verk M.C."/>
            <person name="Dutilh B.E."/>
            <person name="Thompson C.C."/>
            <person name="Thompson F.L."/>
        </authorList>
    </citation>
    <scope>NUCLEOTIDE SEQUENCE [LARGE SCALE GENOMIC DNA]</scope>
    <source>
        <strain evidence="2 3">CCMR0082</strain>
    </source>
</reference>
<dbReference type="Proteomes" id="UP000473574">
    <property type="component" value="Unassembled WGS sequence"/>
</dbReference>
<accession>A0A6M0S600</accession>
<gene>
    <name evidence="2" type="ORF">D0962_12025</name>
</gene>
<proteinExistence type="predicted"/>
<name>A0A6M0S600_9CYAN</name>
<feature type="domain" description="SprT-like" evidence="1">
    <location>
        <begin position="16"/>
        <end position="119"/>
    </location>
</feature>
<sequence length="218" mass="24372">MVTAATPTKRTYDELNRAYAYFNAKLFRNALPGCLITMQRKRSAYGYFAGQRFTTRDGDETTDEIALNPAHFKSRSVEEILSTLAHEMVHLWQFRHGKPSKNGYHNKEWAQRMKSIGLMPTSTGAPGGKVTGSKMTHYIIKDGAFNTCCKELIAQGVTLPYVEVHSEGRLRLKAKKGASKTKYSCPQCGTNAWAKPKTRLICGDCVILLVAETQDEDD</sequence>
<evidence type="ECO:0000313" key="3">
    <source>
        <dbReference type="Proteomes" id="UP000473574"/>
    </source>
</evidence>
<evidence type="ECO:0000259" key="1">
    <source>
        <dbReference type="Pfam" id="PF10263"/>
    </source>
</evidence>
<organism evidence="2 3">
    <name type="scientific">Adonisia turfae CCMR0082</name>
    <dbReference type="NCBI Taxonomy" id="2304604"/>
    <lineage>
        <taxon>Bacteria</taxon>
        <taxon>Bacillati</taxon>
        <taxon>Cyanobacteriota</taxon>
        <taxon>Adonisia</taxon>
        <taxon>Adonisia turfae</taxon>
    </lineage>
</organism>
<dbReference type="InterPro" id="IPR006640">
    <property type="entry name" value="SprT-like_domain"/>
</dbReference>
<evidence type="ECO:0000313" key="2">
    <source>
        <dbReference type="EMBL" id="NEZ63503.1"/>
    </source>
</evidence>
<dbReference type="AlphaFoldDB" id="A0A6M0S600"/>
<protein>
    <submittedName>
        <fullName evidence="2">SprT domain-containing protein</fullName>
    </submittedName>
</protein>
<comment type="caution">
    <text evidence="2">The sequence shown here is derived from an EMBL/GenBank/DDBJ whole genome shotgun (WGS) entry which is preliminary data.</text>
</comment>
<dbReference type="EMBL" id="QZCE01000002">
    <property type="protein sequence ID" value="NEZ63503.1"/>
    <property type="molecule type" value="Genomic_DNA"/>
</dbReference>